<organism evidence="2 3">
    <name type="scientific">Tegillarca granosa</name>
    <name type="common">Malaysian cockle</name>
    <name type="synonym">Anadara granosa</name>
    <dbReference type="NCBI Taxonomy" id="220873"/>
    <lineage>
        <taxon>Eukaryota</taxon>
        <taxon>Metazoa</taxon>
        <taxon>Spiralia</taxon>
        <taxon>Lophotrochozoa</taxon>
        <taxon>Mollusca</taxon>
        <taxon>Bivalvia</taxon>
        <taxon>Autobranchia</taxon>
        <taxon>Pteriomorphia</taxon>
        <taxon>Arcoida</taxon>
        <taxon>Arcoidea</taxon>
        <taxon>Arcidae</taxon>
        <taxon>Tegillarca</taxon>
    </lineage>
</organism>
<keyword evidence="3" id="KW-1185">Reference proteome</keyword>
<gene>
    <name evidence="2" type="ORF">KUTeg_009347</name>
</gene>
<dbReference type="Pfam" id="PF13676">
    <property type="entry name" value="TIR_2"/>
    <property type="match status" value="1"/>
</dbReference>
<dbReference type="InterPro" id="IPR000157">
    <property type="entry name" value="TIR_dom"/>
</dbReference>
<name>A0ABQ9F3K1_TEGGR</name>
<dbReference type="EMBL" id="JARBDR010000440">
    <property type="protein sequence ID" value="KAJ8311974.1"/>
    <property type="molecule type" value="Genomic_DNA"/>
</dbReference>
<dbReference type="InterPro" id="IPR042342">
    <property type="entry name" value="TTC22"/>
</dbReference>
<feature type="domain" description="TIR" evidence="1">
    <location>
        <begin position="684"/>
        <end position="840"/>
    </location>
</feature>
<dbReference type="SMART" id="SM00255">
    <property type="entry name" value="TIR"/>
    <property type="match status" value="1"/>
</dbReference>
<evidence type="ECO:0000313" key="3">
    <source>
        <dbReference type="Proteomes" id="UP001217089"/>
    </source>
</evidence>
<dbReference type="InterPro" id="IPR035897">
    <property type="entry name" value="Toll_tir_struct_dom_sf"/>
</dbReference>
<dbReference type="PANTHER" id="PTHR16253:SF0">
    <property type="entry name" value="TETRATRICOPEPTIDE REPEAT PROTEIN 22"/>
    <property type="match status" value="1"/>
</dbReference>
<sequence length="845" mass="98597">MASALESEFKDLSLQEDFIKPGLFHLSLNLLYQPDSDTLNERKKLLQIQLEEEHPMFKMILYNLIALINHRIPRSQNKVRSILENIRKDNPNHLNTLANLEVIYKELHRRTESDRCKQEKEAILCRNDQEALALKAQCALEQACSLIIEETTNHEGIANHRLRDSLKILSSEHERSSGERQEYLGKALRYAEQASSCVLSAKYCDRPDEQLERKKESIEKFLQGLKMLETIGKEQTEQYHIWRYYLGVALNRYDFSIYQKEDDDDKQKIRKELNAKVLEIFWSTICNLKGIGVERLYIARSYAYIGHLLISRTEIADVIVKSEALKAPNQSQLIYFIKNPLKCFPKALKLREEDIHVLNRFGRSLRNKANFKTANDDEKWNLLCDAHHHLTESIRILPESNWFAYVTRMLTSKDLAMLCSEKRAKKWLYQARSDGIHCYNSKATDIDLGTLAKVCQMLAKYPDVKKYGPKFVKNKEYIYEAIHYLNYALQLGGFINFTIVQTLSTCLYEIEEYRTAIEWMKRAMHLARKSGSSESLTRITQYILALYKAKSPGGDPSRNYLHIEMLFWIGQGKSKFSNIDRSISDLCKYCADGMIDFIKYLLNNDQSSFKVRKTLISSCLEALNQWQGKRMRYQQIIRECKEKLKDLRPPPITVDKDSESIAQYTIPNIVMPFSMDANIQHSKYKFDFFVSHSNVNREWVNNYLLHQLETKLHDNDIAFKALIEYATKKSIKKQHAGCIADRDFKPGSTIISNIINAVEHSCKIIFVITEDFIKSRWCDYEVDQALVDMLSTKKEDCIIPILLENVTDQRFPKKLGHITYLDLTDESKHFQEIMKLKRALSLEYD</sequence>
<proteinExistence type="predicted"/>
<dbReference type="PANTHER" id="PTHR16253">
    <property type="entry name" value="TETRATRICOPEPTIDE REPEAT PROTEIN 22"/>
    <property type="match status" value="1"/>
</dbReference>
<dbReference type="SUPFAM" id="SSF52200">
    <property type="entry name" value="Toll/Interleukin receptor TIR domain"/>
    <property type="match status" value="1"/>
</dbReference>
<comment type="caution">
    <text evidence="2">The sequence shown here is derived from an EMBL/GenBank/DDBJ whole genome shotgun (WGS) entry which is preliminary data.</text>
</comment>
<evidence type="ECO:0000313" key="2">
    <source>
        <dbReference type="EMBL" id="KAJ8311974.1"/>
    </source>
</evidence>
<evidence type="ECO:0000259" key="1">
    <source>
        <dbReference type="PROSITE" id="PS50104"/>
    </source>
</evidence>
<dbReference type="Gene3D" id="3.40.50.10140">
    <property type="entry name" value="Toll/interleukin-1 receptor homology (TIR) domain"/>
    <property type="match status" value="1"/>
</dbReference>
<dbReference type="Proteomes" id="UP001217089">
    <property type="component" value="Unassembled WGS sequence"/>
</dbReference>
<reference evidence="2 3" key="1">
    <citation type="submission" date="2022-12" db="EMBL/GenBank/DDBJ databases">
        <title>Chromosome-level genome of Tegillarca granosa.</title>
        <authorList>
            <person name="Kim J."/>
        </authorList>
    </citation>
    <scope>NUCLEOTIDE SEQUENCE [LARGE SCALE GENOMIC DNA]</scope>
    <source>
        <strain evidence="2">Teg-2019</strain>
        <tissue evidence="2">Adductor muscle</tissue>
    </source>
</reference>
<accession>A0ABQ9F3K1</accession>
<protein>
    <recommendedName>
        <fullName evidence="1">TIR domain-containing protein</fullName>
    </recommendedName>
</protein>
<dbReference type="PROSITE" id="PS50104">
    <property type="entry name" value="TIR"/>
    <property type="match status" value="1"/>
</dbReference>